<sequence length="299" mass="31812">MMRSLYSAVTALRNHQTKMDVIGNNIANVNTTGFKKSRVVFQDILNQTIRGSAAPAGVRGGVNAMQVGLGMQTGAIETVQTSGSPSSTGKNSDLAIAGDGYFMLDSGGPEPYYTRAGNFDFDKDYNLVRTDNGGKVMGWVVQTGGEFPEIPAPPTPLPDASLPKAINIKESIANLGNEDATIETLQSYSIDATGMITGIFQGVSIPIAKIATATFPNPSGLVKTGENMYIISMNSGTRDIGMPGTGQRGALMPGNLEMSNVELAQEFTDMITTQRGFQANNRIITVSDTMLEELVNLKR</sequence>
<keyword evidence="9" id="KW-1185">Reference proteome</keyword>
<evidence type="ECO:0000313" key="8">
    <source>
        <dbReference type="EMBL" id="TCP64494.1"/>
    </source>
</evidence>
<dbReference type="SUPFAM" id="SSF117143">
    <property type="entry name" value="Flagellar hook protein flgE"/>
    <property type="match status" value="1"/>
</dbReference>
<dbReference type="RefSeq" id="WP_131918964.1">
    <property type="nucleotide sequence ID" value="NZ_JAOQNU010000009.1"/>
</dbReference>
<comment type="function">
    <text evidence="4">A flexible structure which links the flagellar filament to the drive apparatus in the basal body.</text>
</comment>
<dbReference type="GO" id="GO:0071978">
    <property type="term" value="P:bacterial-type flagellum-dependent swarming motility"/>
    <property type="evidence" value="ECO:0007669"/>
    <property type="project" value="TreeGrafter"/>
</dbReference>
<feature type="domain" description="Flagellar basal body rod protein N-terminal" evidence="5">
    <location>
        <begin position="5"/>
        <end position="35"/>
    </location>
</feature>
<dbReference type="InterPro" id="IPR020013">
    <property type="entry name" value="Flagellar_FlgE/F/G"/>
</dbReference>
<comment type="subcellular location">
    <subcellularLocation>
        <location evidence="1 4">Bacterial flagellum basal body</location>
    </subcellularLocation>
</comment>
<organism evidence="8 9">
    <name type="scientific">Heliophilum fasciatum</name>
    <dbReference type="NCBI Taxonomy" id="35700"/>
    <lineage>
        <taxon>Bacteria</taxon>
        <taxon>Bacillati</taxon>
        <taxon>Bacillota</taxon>
        <taxon>Clostridia</taxon>
        <taxon>Eubacteriales</taxon>
        <taxon>Heliobacteriaceae</taxon>
        <taxon>Heliophilum</taxon>
    </lineage>
</organism>
<dbReference type="Pfam" id="PF00460">
    <property type="entry name" value="Flg_bb_rod"/>
    <property type="match status" value="1"/>
</dbReference>
<dbReference type="Pfam" id="PF06429">
    <property type="entry name" value="Flg_bbr_C"/>
    <property type="match status" value="1"/>
</dbReference>
<dbReference type="NCBIfam" id="TIGR03506">
    <property type="entry name" value="FlgEFG_subfam"/>
    <property type="match status" value="2"/>
</dbReference>
<evidence type="ECO:0000256" key="4">
    <source>
        <dbReference type="RuleBase" id="RU362116"/>
    </source>
</evidence>
<dbReference type="AlphaFoldDB" id="A0A4R2RN70"/>
<dbReference type="OrthoDB" id="9804559at2"/>
<comment type="caution">
    <text evidence="8">The sequence shown here is derived from an EMBL/GenBank/DDBJ whole genome shotgun (WGS) entry which is preliminary data.</text>
</comment>
<dbReference type="GO" id="GO:0009424">
    <property type="term" value="C:bacterial-type flagellum hook"/>
    <property type="evidence" value="ECO:0007669"/>
    <property type="project" value="TreeGrafter"/>
</dbReference>
<dbReference type="PANTHER" id="PTHR30435:SF1">
    <property type="entry name" value="FLAGELLAR HOOK PROTEIN FLGE"/>
    <property type="match status" value="1"/>
</dbReference>
<evidence type="ECO:0000256" key="3">
    <source>
        <dbReference type="ARBA" id="ARBA00023143"/>
    </source>
</evidence>
<dbReference type="InterPro" id="IPR001444">
    <property type="entry name" value="Flag_bb_rod_N"/>
</dbReference>
<keyword evidence="8" id="KW-0966">Cell projection</keyword>
<feature type="domain" description="Flagellar basal-body/hook protein C-terminal" evidence="6">
    <location>
        <begin position="253"/>
        <end position="297"/>
    </location>
</feature>
<feature type="domain" description="Flagellar hook protein FlgE/F/G-like D1" evidence="7">
    <location>
        <begin position="95"/>
        <end position="197"/>
    </location>
</feature>
<name>A0A4R2RN70_9FIRM</name>
<evidence type="ECO:0000259" key="6">
    <source>
        <dbReference type="Pfam" id="PF06429"/>
    </source>
</evidence>
<protein>
    <recommendedName>
        <fullName evidence="4">Flagellar hook protein FlgE</fullName>
    </recommendedName>
</protein>
<evidence type="ECO:0000259" key="7">
    <source>
        <dbReference type="Pfam" id="PF22692"/>
    </source>
</evidence>
<dbReference type="PANTHER" id="PTHR30435">
    <property type="entry name" value="FLAGELLAR PROTEIN"/>
    <property type="match status" value="1"/>
</dbReference>
<evidence type="ECO:0000256" key="1">
    <source>
        <dbReference type="ARBA" id="ARBA00004117"/>
    </source>
</evidence>
<dbReference type="InterPro" id="IPR010930">
    <property type="entry name" value="Flg_bb/hook_C_dom"/>
</dbReference>
<evidence type="ECO:0000256" key="2">
    <source>
        <dbReference type="ARBA" id="ARBA00009677"/>
    </source>
</evidence>
<comment type="similarity">
    <text evidence="2 4">Belongs to the flagella basal body rod proteins family.</text>
</comment>
<gene>
    <name evidence="8" type="ORF">EDD73_10935</name>
</gene>
<keyword evidence="8" id="KW-0969">Cilium</keyword>
<dbReference type="InterPro" id="IPR053967">
    <property type="entry name" value="LlgE_F_G-like_D1"/>
</dbReference>
<dbReference type="GO" id="GO:0005829">
    <property type="term" value="C:cytosol"/>
    <property type="evidence" value="ECO:0007669"/>
    <property type="project" value="TreeGrafter"/>
</dbReference>
<dbReference type="GO" id="GO:0009425">
    <property type="term" value="C:bacterial-type flagellum basal body"/>
    <property type="evidence" value="ECO:0007669"/>
    <property type="project" value="UniProtKB-SubCell"/>
</dbReference>
<accession>A0A4R2RN70</accession>
<reference evidence="8 9" key="1">
    <citation type="submission" date="2019-03" db="EMBL/GenBank/DDBJ databases">
        <title>Genomic Encyclopedia of Type Strains, Phase IV (KMG-IV): sequencing the most valuable type-strain genomes for metagenomic binning, comparative biology and taxonomic classification.</title>
        <authorList>
            <person name="Goeker M."/>
        </authorList>
    </citation>
    <scope>NUCLEOTIDE SEQUENCE [LARGE SCALE GENOMIC DNA]</scope>
    <source>
        <strain evidence="8 9">DSM 11170</strain>
    </source>
</reference>
<dbReference type="EMBL" id="SLXT01000009">
    <property type="protein sequence ID" value="TCP64494.1"/>
    <property type="molecule type" value="Genomic_DNA"/>
</dbReference>
<evidence type="ECO:0000259" key="5">
    <source>
        <dbReference type="Pfam" id="PF00460"/>
    </source>
</evidence>
<dbReference type="InterPro" id="IPR037925">
    <property type="entry name" value="FlgE/F/G-like"/>
</dbReference>
<proteinExistence type="inferred from homology"/>
<dbReference type="Pfam" id="PF22692">
    <property type="entry name" value="LlgE_F_G_D1"/>
    <property type="match status" value="1"/>
</dbReference>
<keyword evidence="8" id="KW-0282">Flagellum</keyword>
<dbReference type="Proteomes" id="UP000294813">
    <property type="component" value="Unassembled WGS sequence"/>
</dbReference>
<keyword evidence="3 4" id="KW-0975">Bacterial flagellum</keyword>
<evidence type="ECO:0000313" key="9">
    <source>
        <dbReference type="Proteomes" id="UP000294813"/>
    </source>
</evidence>